<name>A0AAD8AJ41_DIPPU</name>
<comment type="function">
    <text evidence="11">Cysteine protease that plays a key role in autophagy by mediating both proteolytic activation and delipidation of ATG8 family proteins.</text>
</comment>
<comment type="catalytic activity">
    <reaction evidence="10">
        <text>[protein]-C-terminal L-amino acid-glycyl-phosphatidylethanolamide + H2O = [protein]-C-terminal L-amino acid-glycine + a 1,2-diacyl-sn-glycero-3-phosphoethanolamine</text>
        <dbReference type="Rhea" id="RHEA:67548"/>
        <dbReference type="Rhea" id="RHEA-COMP:17323"/>
        <dbReference type="Rhea" id="RHEA-COMP:17324"/>
        <dbReference type="ChEBI" id="CHEBI:15377"/>
        <dbReference type="ChEBI" id="CHEBI:64612"/>
        <dbReference type="ChEBI" id="CHEBI:172940"/>
        <dbReference type="ChEBI" id="CHEBI:172941"/>
    </reaction>
    <physiologicalReaction direction="left-to-right" evidence="10">
        <dbReference type="Rhea" id="RHEA:67549"/>
    </physiologicalReaction>
</comment>
<keyword evidence="6 11" id="KW-0378">Hydrolase</keyword>
<evidence type="ECO:0000256" key="10">
    <source>
        <dbReference type="ARBA" id="ARBA00029362"/>
    </source>
</evidence>
<dbReference type="PANTHER" id="PTHR22624">
    <property type="entry name" value="CYSTEINE PROTEASE ATG4"/>
    <property type="match status" value="1"/>
</dbReference>
<dbReference type="GO" id="GO:0015031">
    <property type="term" value="P:protein transport"/>
    <property type="evidence" value="ECO:0007669"/>
    <property type="project" value="UniProtKB-KW"/>
</dbReference>
<proteinExistence type="inferred from homology"/>
<evidence type="ECO:0000256" key="11">
    <source>
        <dbReference type="RuleBase" id="RU363115"/>
    </source>
</evidence>
<evidence type="ECO:0000256" key="3">
    <source>
        <dbReference type="ARBA" id="ARBA00022448"/>
    </source>
</evidence>
<keyword evidence="9 11" id="KW-0072">Autophagy</keyword>
<feature type="non-terminal residue" evidence="13">
    <location>
        <position position="131"/>
    </location>
</feature>
<comment type="similarity">
    <text evidence="2 11">Belongs to the peptidase C54 family.</text>
</comment>
<dbReference type="GO" id="GO:0034727">
    <property type="term" value="P:piecemeal microautophagy of the nucleus"/>
    <property type="evidence" value="ECO:0007669"/>
    <property type="project" value="TreeGrafter"/>
</dbReference>
<evidence type="ECO:0000256" key="6">
    <source>
        <dbReference type="ARBA" id="ARBA00022801"/>
    </source>
</evidence>
<comment type="caution">
    <text evidence="13">The sequence shown here is derived from an EMBL/GenBank/DDBJ whole genome shotgun (WGS) entry which is preliminary data.</text>
</comment>
<dbReference type="GO" id="GO:0016485">
    <property type="term" value="P:protein processing"/>
    <property type="evidence" value="ECO:0007669"/>
    <property type="project" value="TreeGrafter"/>
</dbReference>
<accession>A0AAD8AJ41</accession>
<dbReference type="InterPro" id="IPR038765">
    <property type="entry name" value="Papain-like_cys_pep_sf"/>
</dbReference>
<dbReference type="GO" id="GO:0004197">
    <property type="term" value="F:cysteine-type endopeptidase activity"/>
    <property type="evidence" value="ECO:0007669"/>
    <property type="project" value="TreeGrafter"/>
</dbReference>
<feature type="domain" description="Peptidase C54 catalytic" evidence="12">
    <location>
        <begin position="8"/>
        <end position="104"/>
    </location>
</feature>
<dbReference type="GO" id="GO:0000423">
    <property type="term" value="P:mitophagy"/>
    <property type="evidence" value="ECO:0007669"/>
    <property type="project" value="TreeGrafter"/>
</dbReference>
<dbReference type="GO" id="GO:0019786">
    <property type="term" value="F:protein-phosphatidylethanolamide deconjugating activity"/>
    <property type="evidence" value="ECO:0007669"/>
    <property type="project" value="InterPro"/>
</dbReference>
<dbReference type="GO" id="GO:0005737">
    <property type="term" value="C:cytoplasm"/>
    <property type="evidence" value="ECO:0007669"/>
    <property type="project" value="UniProtKB-SubCell"/>
</dbReference>
<keyword evidence="4 11" id="KW-0963">Cytoplasm</keyword>
<keyword evidence="8 11" id="KW-0653">Protein transport</keyword>
<evidence type="ECO:0000256" key="2">
    <source>
        <dbReference type="ARBA" id="ARBA00010958"/>
    </source>
</evidence>
<dbReference type="EMBL" id="JASPKZ010000793">
    <property type="protein sequence ID" value="KAJ9599596.1"/>
    <property type="molecule type" value="Genomic_DNA"/>
</dbReference>
<evidence type="ECO:0000256" key="9">
    <source>
        <dbReference type="ARBA" id="ARBA00023006"/>
    </source>
</evidence>
<reference evidence="13" key="1">
    <citation type="journal article" date="2023" name="IScience">
        <title>Live-bearing cockroach genome reveals convergent evolutionary mechanisms linked to viviparity in insects and beyond.</title>
        <authorList>
            <person name="Fouks B."/>
            <person name="Harrison M.C."/>
            <person name="Mikhailova A.A."/>
            <person name="Marchal E."/>
            <person name="English S."/>
            <person name="Carruthers M."/>
            <person name="Jennings E.C."/>
            <person name="Chiamaka E.L."/>
            <person name="Frigard R.A."/>
            <person name="Pippel M."/>
            <person name="Attardo G.M."/>
            <person name="Benoit J.B."/>
            <person name="Bornberg-Bauer E."/>
            <person name="Tobe S.S."/>
        </authorList>
    </citation>
    <scope>NUCLEOTIDE SEQUENCE</scope>
    <source>
        <strain evidence="13">Stay&amp;Tobe</strain>
    </source>
</reference>
<evidence type="ECO:0000313" key="14">
    <source>
        <dbReference type="Proteomes" id="UP001233999"/>
    </source>
</evidence>
<evidence type="ECO:0000256" key="5">
    <source>
        <dbReference type="ARBA" id="ARBA00022670"/>
    </source>
</evidence>
<dbReference type="SUPFAM" id="SSF54001">
    <property type="entry name" value="Cysteine proteinases"/>
    <property type="match status" value="1"/>
</dbReference>
<dbReference type="GO" id="GO:0000045">
    <property type="term" value="P:autophagosome assembly"/>
    <property type="evidence" value="ECO:0007669"/>
    <property type="project" value="TreeGrafter"/>
</dbReference>
<organism evidence="13 14">
    <name type="scientific">Diploptera punctata</name>
    <name type="common">Pacific beetle cockroach</name>
    <dbReference type="NCBI Taxonomy" id="6984"/>
    <lineage>
        <taxon>Eukaryota</taxon>
        <taxon>Metazoa</taxon>
        <taxon>Ecdysozoa</taxon>
        <taxon>Arthropoda</taxon>
        <taxon>Hexapoda</taxon>
        <taxon>Insecta</taxon>
        <taxon>Pterygota</taxon>
        <taxon>Neoptera</taxon>
        <taxon>Polyneoptera</taxon>
        <taxon>Dictyoptera</taxon>
        <taxon>Blattodea</taxon>
        <taxon>Blaberoidea</taxon>
        <taxon>Blaberidae</taxon>
        <taxon>Diplopterinae</taxon>
        <taxon>Diploptera</taxon>
    </lineage>
</organism>
<sequence>MEEAGKNNDELSYLSIYVAQDCTVYSQDVLSVLGGNKSVIMLVPLRLGTNRLIKIYEPQIMYFFTMESCIGIIGGRPNHAVYFLGYQDNKLFYLDPHYCQLAFNYGQCIFLYGLTTANMQRKWIFHNLIRL</sequence>
<dbReference type="EC" id="3.4.22.-" evidence="11"/>
<keyword evidence="7" id="KW-0788">Thiol protease</keyword>
<dbReference type="InterPro" id="IPR046792">
    <property type="entry name" value="Peptidase_C54_cat"/>
</dbReference>
<reference evidence="13" key="2">
    <citation type="submission" date="2023-05" db="EMBL/GenBank/DDBJ databases">
        <authorList>
            <person name="Fouks B."/>
        </authorList>
    </citation>
    <scope>NUCLEOTIDE SEQUENCE</scope>
    <source>
        <strain evidence="13">Stay&amp;Tobe</strain>
        <tissue evidence="13">Testes</tissue>
    </source>
</reference>
<evidence type="ECO:0000259" key="12">
    <source>
        <dbReference type="Pfam" id="PF03416"/>
    </source>
</evidence>
<keyword evidence="3" id="KW-0813">Transport</keyword>
<comment type="subcellular location">
    <subcellularLocation>
        <location evidence="1 11">Cytoplasm</location>
    </subcellularLocation>
</comment>
<gene>
    <name evidence="13" type="ORF">L9F63_009913</name>
</gene>
<keyword evidence="14" id="KW-1185">Reference proteome</keyword>
<keyword evidence="5 11" id="KW-0645">Protease</keyword>
<evidence type="ECO:0000256" key="4">
    <source>
        <dbReference type="ARBA" id="ARBA00022490"/>
    </source>
</evidence>
<dbReference type="PANTHER" id="PTHR22624:SF52">
    <property type="entry name" value="CYSTEINE PROTEASE"/>
    <property type="match status" value="1"/>
</dbReference>
<evidence type="ECO:0000256" key="1">
    <source>
        <dbReference type="ARBA" id="ARBA00004496"/>
    </source>
</evidence>
<evidence type="ECO:0000313" key="13">
    <source>
        <dbReference type="EMBL" id="KAJ9599596.1"/>
    </source>
</evidence>
<dbReference type="GO" id="GO:0035973">
    <property type="term" value="P:aggrephagy"/>
    <property type="evidence" value="ECO:0007669"/>
    <property type="project" value="TreeGrafter"/>
</dbReference>
<dbReference type="Pfam" id="PF03416">
    <property type="entry name" value="Peptidase_C54"/>
    <property type="match status" value="1"/>
</dbReference>
<dbReference type="Proteomes" id="UP001233999">
    <property type="component" value="Unassembled WGS sequence"/>
</dbReference>
<evidence type="ECO:0000256" key="8">
    <source>
        <dbReference type="ARBA" id="ARBA00022927"/>
    </source>
</evidence>
<dbReference type="InterPro" id="IPR005078">
    <property type="entry name" value="Peptidase_C54"/>
</dbReference>
<evidence type="ECO:0000256" key="7">
    <source>
        <dbReference type="ARBA" id="ARBA00022807"/>
    </source>
</evidence>
<protein>
    <recommendedName>
        <fullName evidence="11">Cysteine protease</fullName>
        <ecNumber evidence="11">3.4.22.-</ecNumber>
    </recommendedName>
</protein>
<dbReference type="AlphaFoldDB" id="A0AAD8AJ41"/>